<accession>S3BPF6</accession>
<dbReference type="VEuPathDB" id="FungiDB:F503_01680"/>
<dbReference type="OrthoDB" id="5413531at2759"/>
<evidence type="ECO:0000313" key="2">
    <source>
        <dbReference type="EMBL" id="EPE02242.1"/>
    </source>
</evidence>
<sequence>MANFDPYTHRAGYLPATAYTLPHLSRFTVAHEPESHMLRHVSCGLLSTPGVPPTLLALKQHAQSLAYLIAMLEPHGSDDDAVEVLLGRVDSVKKTRERDDKDEEDDSKKGGKSNKSPLKSPVVDLFGFQGLGLRRKKKVRFADTVQVEDSAPSLLRLVAASRDKPDYKTAASPFDWLDFRRPYTNDEDPDHHRPLLDLVNEVHTRDVMRGTTYHCPLKTFKLRNTPSAEDDQAGDKTEMENRNETVRLYASHHNLLMHANTCLERLDHEYAATGGLLSLLPTTGTDTDTADQQAESPQLSAARNTLVGQWLIFTQQLVGRLHELEISYANAVHALAGKTVLAPYLGQGDMGGQGDKNNAGSRWILANAGDDVWSLIHDKLDAAAAAASDGITQRHTEGVVGERAVTPSANSLPGLGFGANTNITPLPENHLVHVDVTTRFYRTGVVNATPDKASRGPIFISPAKPNISVHAPVIGEGLPDVADSKYSVLSASALEQRYDDQLREAARVARDNTQLTQRLIQRTKVLLLLRHDHARLQKINAALQEAVGKAQGNAGTEASPSRGVKRARRS</sequence>
<evidence type="ECO:0000313" key="3">
    <source>
        <dbReference type="Proteomes" id="UP000016923"/>
    </source>
</evidence>
<dbReference type="Proteomes" id="UP000016923">
    <property type="component" value="Unassembled WGS sequence"/>
</dbReference>
<keyword evidence="3" id="KW-1185">Reference proteome</keyword>
<gene>
    <name evidence="2" type="ORF">F503_01680</name>
</gene>
<organism evidence="2 3">
    <name type="scientific">Ophiostoma piceae (strain UAMH 11346)</name>
    <name type="common">Sap stain fungus</name>
    <dbReference type="NCBI Taxonomy" id="1262450"/>
    <lineage>
        <taxon>Eukaryota</taxon>
        <taxon>Fungi</taxon>
        <taxon>Dikarya</taxon>
        <taxon>Ascomycota</taxon>
        <taxon>Pezizomycotina</taxon>
        <taxon>Sordariomycetes</taxon>
        <taxon>Sordariomycetidae</taxon>
        <taxon>Ophiostomatales</taxon>
        <taxon>Ophiostomataceae</taxon>
        <taxon>Ophiostoma</taxon>
    </lineage>
</organism>
<protein>
    <submittedName>
        <fullName evidence="2">Uncharacterized protein</fullName>
    </submittedName>
</protein>
<dbReference type="OMA" id="AFDWLNN"/>
<dbReference type="eggNOG" id="ENOG502RJCD">
    <property type="taxonomic scope" value="Eukaryota"/>
</dbReference>
<feature type="region of interest" description="Disordered" evidence="1">
    <location>
        <begin position="548"/>
        <end position="570"/>
    </location>
</feature>
<proteinExistence type="predicted"/>
<dbReference type="HOGENOM" id="CLU_027503_1_0_1"/>
<reference evidence="2 3" key="1">
    <citation type="journal article" date="2013" name="BMC Genomics">
        <title>The genome and transcriptome of the pine saprophyte Ophiostoma piceae, and a comparison with the bark beetle-associated pine pathogen Grosmannia clavigera.</title>
        <authorList>
            <person name="Haridas S."/>
            <person name="Wang Y."/>
            <person name="Lim L."/>
            <person name="Massoumi Alamouti S."/>
            <person name="Jackman S."/>
            <person name="Docking R."/>
            <person name="Robertson G."/>
            <person name="Birol I."/>
            <person name="Bohlmann J."/>
            <person name="Breuil C."/>
        </authorList>
    </citation>
    <scope>NUCLEOTIDE SEQUENCE [LARGE SCALE GENOMIC DNA]</scope>
    <source>
        <strain evidence="2 3">UAMH 11346</strain>
    </source>
</reference>
<feature type="region of interest" description="Disordered" evidence="1">
    <location>
        <begin position="94"/>
        <end position="121"/>
    </location>
</feature>
<dbReference type="EMBL" id="KE148183">
    <property type="protein sequence ID" value="EPE02242.1"/>
    <property type="molecule type" value="Genomic_DNA"/>
</dbReference>
<dbReference type="AlphaFoldDB" id="S3BPF6"/>
<name>S3BPF6_OPHP1</name>
<evidence type="ECO:0000256" key="1">
    <source>
        <dbReference type="SAM" id="MobiDB-lite"/>
    </source>
</evidence>